<dbReference type="Proteomes" id="UP000800200">
    <property type="component" value="Unassembled WGS sequence"/>
</dbReference>
<reference evidence="1" key="1">
    <citation type="journal article" date="2020" name="Stud. Mycol.">
        <title>101 Dothideomycetes genomes: a test case for predicting lifestyles and emergence of pathogens.</title>
        <authorList>
            <person name="Haridas S."/>
            <person name="Albert R."/>
            <person name="Binder M."/>
            <person name="Bloem J."/>
            <person name="Labutti K."/>
            <person name="Salamov A."/>
            <person name="Andreopoulos B."/>
            <person name="Baker S."/>
            <person name="Barry K."/>
            <person name="Bills G."/>
            <person name="Bluhm B."/>
            <person name="Cannon C."/>
            <person name="Castanera R."/>
            <person name="Culley D."/>
            <person name="Daum C."/>
            <person name="Ezra D."/>
            <person name="Gonzalez J."/>
            <person name="Henrissat B."/>
            <person name="Kuo A."/>
            <person name="Liang C."/>
            <person name="Lipzen A."/>
            <person name="Lutzoni F."/>
            <person name="Magnuson J."/>
            <person name="Mondo S."/>
            <person name="Nolan M."/>
            <person name="Ohm R."/>
            <person name="Pangilinan J."/>
            <person name="Park H.-J."/>
            <person name="Ramirez L."/>
            <person name="Alfaro M."/>
            <person name="Sun H."/>
            <person name="Tritt A."/>
            <person name="Yoshinaga Y."/>
            <person name="Zwiers L.-H."/>
            <person name="Turgeon B."/>
            <person name="Goodwin S."/>
            <person name="Spatafora J."/>
            <person name="Crous P."/>
            <person name="Grigoriev I."/>
        </authorList>
    </citation>
    <scope>NUCLEOTIDE SEQUENCE</scope>
    <source>
        <strain evidence="1">CBS 207.26</strain>
    </source>
</reference>
<protein>
    <submittedName>
        <fullName evidence="1">Uncharacterized protein</fullName>
    </submittedName>
</protein>
<name>A0A6A6DSQ4_9PEZI</name>
<gene>
    <name evidence="1" type="ORF">K469DRAFT_690738</name>
</gene>
<proteinExistence type="predicted"/>
<dbReference type="EMBL" id="ML994647">
    <property type="protein sequence ID" value="KAF2182631.1"/>
    <property type="molecule type" value="Genomic_DNA"/>
</dbReference>
<dbReference type="OrthoDB" id="10459501at2759"/>
<sequence>MPAITQPLEILKTSIELLSRHPGILHETLFSLRRYDKRIFLEVLDATDHFHVLNELELSALVMLIKEVFDHSWLLSARIIERLRPGIRHAVAAQLSEDTRNNILKVLRIWQKFGELEFMLDGEYIPDGYIMTGEWPELFPERLRKECALCGKGYKNFDGIEVVDEDVQSSCHEGRMCSESLSGLEHDQSDRD</sequence>
<dbReference type="AlphaFoldDB" id="A0A6A6DSQ4"/>
<evidence type="ECO:0000313" key="1">
    <source>
        <dbReference type="EMBL" id="KAF2182631.1"/>
    </source>
</evidence>
<keyword evidence="2" id="KW-1185">Reference proteome</keyword>
<organism evidence="1 2">
    <name type="scientific">Zopfia rhizophila CBS 207.26</name>
    <dbReference type="NCBI Taxonomy" id="1314779"/>
    <lineage>
        <taxon>Eukaryota</taxon>
        <taxon>Fungi</taxon>
        <taxon>Dikarya</taxon>
        <taxon>Ascomycota</taxon>
        <taxon>Pezizomycotina</taxon>
        <taxon>Dothideomycetes</taxon>
        <taxon>Dothideomycetes incertae sedis</taxon>
        <taxon>Zopfiaceae</taxon>
        <taxon>Zopfia</taxon>
    </lineage>
</organism>
<evidence type="ECO:0000313" key="2">
    <source>
        <dbReference type="Proteomes" id="UP000800200"/>
    </source>
</evidence>
<accession>A0A6A6DSQ4</accession>